<sequence length="137" mass="15408">MTEYEWSRTMPAQPEQVFDQAANMGQLDTWLPDDLHVDAEEPPAVTVHEDRSGQDMPALLRAQPDQMRLEWGTREEDSYTGWLQVSGIGSGASEVTVHLSFFDPGHDPGEEAVFDALDGSLRRLERQVRMRVDHTAG</sequence>
<dbReference type="Proteomes" id="UP000094960">
    <property type="component" value="Chromosome"/>
</dbReference>
<reference evidence="2" key="1">
    <citation type="submission" date="2016-09" db="EMBL/GenBank/DDBJ databases">
        <title>Streptomyces puniciscabiei strain:TW1S1 Genome sequencing and assembly.</title>
        <authorList>
            <person name="Kim M.-K."/>
            <person name="Kim S.B."/>
        </authorList>
    </citation>
    <scope>NUCLEOTIDE SEQUENCE [LARGE SCALE GENOMIC DNA]</scope>
    <source>
        <strain evidence="2">TW1S1</strain>
    </source>
</reference>
<protein>
    <recommendedName>
        <fullName evidence="3">Polyketide cyclase</fullName>
    </recommendedName>
</protein>
<dbReference type="InterPro" id="IPR023393">
    <property type="entry name" value="START-like_dom_sf"/>
</dbReference>
<proteinExistence type="predicted"/>
<evidence type="ECO:0000313" key="1">
    <source>
        <dbReference type="EMBL" id="AOR36443.1"/>
    </source>
</evidence>
<gene>
    <name evidence="1" type="ORF">BFF78_40095</name>
</gene>
<dbReference type="EMBL" id="CP017248">
    <property type="protein sequence ID" value="AOR36443.1"/>
    <property type="molecule type" value="Genomic_DNA"/>
</dbReference>
<evidence type="ECO:0008006" key="3">
    <source>
        <dbReference type="Google" id="ProtNLM"/>
    </source>
</evidence>
<dbReference type="Gene3D" id="3.30.530.20">
    <property type="match status" value="1"/>
</dbReference>
<dbReference type="InterPro" id="IPR019587">
    <property type="entry name" value="Polyketide_cyclase/dehydratase"/>
</dbReference>
<organism evidence="1 2">
    <name type="scientific">Streptomyces fodineus</name>
    <dbReference type="NCBI Taxonomy" id="1904616"/>
    <lineage>
        <taxon>Bacteria</taxon>
        <taxon>Bacillati</taxon>
        <taxon>Actinomycetota</taxon>
        <taxon>Actinomycetes</taxon>
        <taxon>Kitasatosporales</taxon>
        <taxon>Streptomycetaceae</taxon>
        <taxon>Streptomyces</taxon>
    </lineage>
</organism>
<dbReference type="AlphaFoldDB" id="A0A1D7YLH0"/>
<name>A0A1D7YLH0_9ACTN</name>
<evidence type="ECO:0000313" key="2">
    <source>
        <dbReference type="Proteomes" id="UP000094960"/>
    </source>
</evidence>
<dbReference type="KEGG" id="spun:BFF78_40095"/>
<dbReference type="RefSeq" id="WP_069782953.1">
    <property type="nucleotide sequence ID" value="NZ_CP017248.1"/>
</dbReference>
<accession>A0A1D7YLH0</accession>
<dbReference type="SUPFAM" id="SSF55961">
    <property type="entry name" value="Bet v1-like"/>
    <property type="match status" value="1"/>
</dbReference>
<keyword evidence="2" id="KW-1185">Reference proteome</keyword>
<dbReference type="Pfam" id="PF10604">
    <property type="entry name" value="Polyketide_cyc2"/>
    <property type="match status" value="1"/>
</dbReference>